<proteinExistence type="predicted"/>
<gene>
    <name evidence="2" type="ORF">MM415A00252_0010</name>
    <name evidence="1" type="ORF">MM415B00400_0033</name>
</gene>
<organism evidence="1">
    <name type="scientific">viral metagenome</name>
    <dbReference type="NCBI Taxonomy" id="1070528"/>
    <lineage>
        <taxon>unclassified sequences</taxon>
        <taxon>metagenomes</taxon>
        <taxon>organismal metagenomes</taxon>
    </lineage>
</organism>
<dbReference type="EMBL" id="MT141537">
    <property type="protein sequence ID" value="QJA65378.1"/>
    <property type="molecule type" value="Genomic_DNA"/>
</dbReference>
<reference evidence="1" key="1">
    <citation type="submission" date="2020-03" db="EMBL/GenBank/DDBJ databases">
        <title>The deep terrestrial virosphere.</title>
        <authorList>
            <person name="Holmfeldt K."/>
            <person name="Nilsson E."/>
            <person name="Simone D."/>
            <person name="Lopez-Fernandez M."/>
            <person name="Wu X."/>
            <person name="de Brujin I."/>
            <person name="Lundin D."/>
            <person name="Andersson A."/>
            <person name="Bertilsson S."/>
            <person name="Dopson M."/>
        </authorList>
    </citation>
    <scope>NUCLEOTIDE SEQUENCE</scope>
    <source>
        <strain evidence="2">MM415A00252</strain>
        <strain evidence="1">MM415B00400</strain>
    </source>
</reference>
<protein>
    <submittedName>
        <fullName evidence="1">Putative capsid protein</fullName>
    </submittedName>
</protein>
<evidence type="ECO:0000313" key="1">
    <source>
        <dbReference type="EMBL" id="QJA65378.1"/>
    </source>
</evidence>
<name>A0A6M3J7E4_9ZZZZ</name>
<evidence type="ECO:0000313" key="2">
    <source>
        <dbReference type="EMBL" id="QJA83789.1"/>
    </source>
</evidence>
<sequence length="97" mass="11008">MALTFNELSSITQDYFLLDGKKAVDIYFNASYLMWKFMDKKAGILERPSGGQKYRIPLEFDGQEGGFYSRGEALTSDSREIINAAYFFPKHAYALAA</sequence>
<dbReference type="EMBL" id="MT142518">
    <property type="protein sequence ID" value="QJA83789.1"/>
    <property type="molecule type" value="Genomic_DNA"/>
</dbReference>
<accession>A0A6M3J7E4</accession>
<dbReference type="AlphaFoldDB" id="A0A6M3J7E4"/>